<accession>A0A840ESS4</accession>
<keyword evidence="5 7" id="KW-1133">Transmembrane helix</keyword>
<dbReference type="SUPFAM" id="SSF144091">
    <property type="entry name" value="Rhomboid-like"/>
    <property type="match status" value="1"/>
</dbReference>
<dbReference type="PANTHER" id="PTHR43731:SF14">
    <property type="entry name" value="PRESENILIN-ASSOCIATED RHOMBOID-LIKE PROTEIN, MITOCHONDRIAL"/>
    <property type="match status" value="1"/>
</dbReference>
<keyword evidence="11" id="KW-1185">Reference proteome</keyword>
<feature type="transmembrane region" description="Helical" evidence="7">
    <location>
        <begin position="136"/>
        <end position="156"/>
    </location>
</feature>
<dbReference type="Pfam" id="PF20216">
    <property type="entry name" value="DUF6576"/>
    <property type="match status" value="1"/>
</dbReference>
<evidence type="ECO:0000259" key="9">
    <source>
        <dbReference type="Pfam" id="PF20216"/>
    </source>
</evidence>
<dbReference type="Proteomes" id="UP000553034">
    <property type="component" value="Unassembled WGS sequence"/>
</dbReference>
<feature type="transmembrane region" description="Helical" evidence="7">
    <location>
        <begin position="16"/>
        <end position="34"/>
    </location>
</feature>
<dbReference type="GO" id="GO:0006508">
    <property type="term" value="P:proteolysis"/>
    <property type="evidence" value="ECO:0007669"/>
    <property type="project" value="UniProtKB-KW"/>
</dbReference>
<dbReference type="GO" id="GO:0004252">
    <property type="term" value="F:serine-type endopeptidase activity"/>
    <property type="evidence" value="ECO:0007669"/>
    <property type="project" value="InterPro"/>
</dbReference>
<reference evidence="10 11" key="1">
    <citation type="submission" date="2020-08" db="EMBL/GenBank/DDBJ databases">
        <title>Genomic Encyclopedia of Type Strains, Phase IV (KMG-IV): sequencing the most valuable type-strain genomes for metagenomic binning, comparative biology and taxonomic classification.</title>
        <authorList>
            <person name="Goeker M."/>
        </authorList>
    </citation>
    <scope>NUCLEOTIDE SEQUENCE [LARGE SCALE GENOMIC DNA]</scope>
    <source>
        <strain evidence="10 11">DSM 29568</strain>
    </source>
</reference>
<feature type="transmembrane region" description="Helical" evidence="7">
    <location>
        <begin position="78"/>
        <end position="99"/>
    </location>
</feature>
<evidence type="ECO:0000259" key="8">
    <source>
        <dbReference type="Pfam" id="PF01694"/>
    </source>
</evidence>
<dbReference type="GO" id="GO:0016020">
    <property type="term" value="C:membrane"/>
    <property type="evidence" value="ECO:0007669"/>
    <property type="project" value="UniProtKB-SubCell"/>
</dbReference>
<evidence type="ECO:0000256" key="4">
    <source>
        <dbReference type="ARBA" id="ARBA00022801"/>
    </source>
</evidence>
<dbReference type="Gene3D" id="1.20.1540.10">
    <property type="entry name" value="Rhomboid-like"/>
    <property type="match status" value="1"/>
</dbReference>
<name>A0A840ESS4_9FLAO</name>
<dbReference type="EMBL" id="JACIFO010000007">
    <property type="protein sequence ID" value="MBB4119583.1"/>
    <property type="molecule type" value="Genomic_DNA"/>
</dbReference>
<comment type="similarity">
    <text evidence="2">Belongs to the peptidase S54 family.</text>
</comment>
<comment type="caution">
    <text evidence="10">The sequence shown here is derived from an EMBL/GenBank/DDBJ whole genome shotgun (WGS) entry which is preliminary data.</text>
</comment>
<dbReference type="Pfam" id="PF01694">
    <property type="entry name" value="Rhomboid"/>
    <property type="match status" value="1"/>
</dbReference>
<dbReference type="PANTHER" id="PTHR43731">
    <property type="entry name" value="RHOMBOID PROTEASE"/>
    <property type="match status" value="1"/>
</dbReference>
<evidence type="ECO:0000313" key="11">
    <source>
        <dbReference type="Proteomes" id="UP000553034"/>
    </source>
</evidence>
<feature type="transmembrane region" description="Helical" evidence="7">
    <location>
        <begin position="105"/>
        <end position="129"/>
    </location>
</feature>
<evidence type="ECO:0000313" key="10">
    <source>
        <dbReference type="EMBL" id="MBB4119583.1"/>
    </source>
</evidence>
<keyword evidence="3 7" id="KW-0812">Transmembrane</keyword>
<dbReference type="InterPro" id="IPR035952">
    <property type="entry name" value="Rhomboid-like_sf"/>
</dbReference>
<gene>
    <name evidence="10" type="ORF">GGR32_001885</name>
</gene>
<comment type="subcellular location">
    <subcellularLocation>
        <location evidence="1">Membrane</location>
        <topology evidence="1">Multi-pass membrane protein</topology>
    </subcellularLocation>
</comment>
<organism evidence="10 11">
    <name type="scientific">Mesonia hippocampi</name>
    <dbReference type="NCBI Taxonomy" id="1628250"/>
    <lineage>
        <taxon>Bacteria</taxon>
        <taxon>Pseudomonadati</taxon>
        <taxon>Bacteroidota</taxon>
        <taxon>Flavobacteriia</taxon>
        <taxon>Flavobacteriales</taxon>
        <taxon>Flavobacteriaceae</taxon>
        <taxon>Mesonia</taxon>
    </lineage>
</organism>
<evidence type="ECO:0000256" key="1">
    <source>
        <dbReference type="ARBA" id="ARBA00004141"/>
    </source>
</evidence>
<keyword evidence="6 7" id="KW-0472">Membrane</keyword>
<evidence type="ECO:0000256" key="5">
    <source>
        <dbReference type="ARBA" id="ARBA00022989"/>
    </source>
</evidence>
<keyword evidence="4" id="KW-0378">Hydrolase</keyword>
<protein>
    <submittedName>
        <fullName evidence="10">Membrane associated rhomboid family serine protease</fullName>
    </submittedName>
</protein>
<feature type="transmembrane region" description="Helical" evidence="7">
    <location>
        <begin position="162"/>
        <end position="183"/>
    </location>
</feature>
<feature type="domain" description="DUF6576" evidence="9">
    <location>
        <begin position="260"/>
        <end position="289"/>
    </location>
</feature>
<evidence type="ECO:0000256" key="2">
    <source>
        <dbReference type="ARBA" id="ARBA00009045"/>
    </source>
</evidence>
<feature type="domain" description="Peptidase S54 rhomboid" evidence="8">
    <location>
        <begin position="64"/>
        <end position="207"/>
    </location>
</feature>
<evidence type="ECO:0000256" key="3">
    <source>
        <dbReference type="ARBA" id="ARBA00022692"/>
    </source>
</evidence>
<sequence>MHWQDKLRYWLTTNGVVAKLIAVNVLVFILIYLLKTLSFFMQWPEDSWLSWLVFPKEISVYLSRPWTIISYAFLHADFWHLLSNMIILYFSGQLFLTFYSEKRLLSYYFLGAILGALVYMLSFNFFPVFASIEKSYLLGASAGVMAILIGVATQAPNMQVRLFLLGNIKLWHIAVFFVALDILQLSMSNTGGRLAHLGGAFLGFLYTKQLQQGRNIGAWFEQLVTFISSGFKFPSSKKAPFKKVYKNKAKTKKEVYETAAQKQARIDHILDKISKSGYDSLSKEEKDYLFDKGENK</sequence>
<dbReference type="RefSeq" id="WP_183477929.1">
    <property type="nucleotide sequence ID" value="NZ_JACIFO010000007.1"/>
</dbReference>
<dbReference type="InterPro" id="IPR022764">
    <property type="entry name" value="Peptidase_S54_rhomboid_dom"/>
</dbReference>
<dbReference type="AlphaFoldDB" id="A0A840ESS4"/>
<dbReference type="InterPro" id="IPR046483">
    <property type="entry name" value="DUF6576"/>
</dbReference>
<dbReference type="InterPro" id="IPR050925">
    <property type="entry name" value="Rhomboid_protease_S54"/>
</dbReference>
<proteinExistence type="inferred from homology"/>
<evidence type="ECO:0000256" key="6">
    <source>
        <dbReference type="ARBA" id="ARBA00023136"/>
    </source>
</evidence>
<keyword evidence="10" id="KW-0645">Protease</keyword>
<evidence type="ECO:0000256" key="7">
    <source>
        <dbReference type="SAM" id="Phobius"/>
    </source>
</evidence>